<evidence type="ECO:0000256" key="5">
    <source>
        <dbReference type="ARBA" id="ARBA00022691"/>
    </source>
</evidence>
<reference evidence="7 8" key="1">
    <citation type="submission" date="2016-10" db="EMBL/GenBank/DDBJ databases">
        <authorList>
            <person name="de Groot N.N."/>
        </authorList>
    </citation>
    <scope>NUCLEOTIDE SEQUENCE [LARGE SCALE GENOMIC DNA]</scope>
    <source>
        <strain evidence="7 8">DSM 19547</strain>
    </source>
</reference>
<keyword evidence="4 7" id="KW-0808">Transferase</keyword>
<evidence type="ECO:0000256" key="3">
    <source>
        <dbReference type="ARBA" id="ARBA00022603"/>
    </source>
</evidence>
<dbReference type="EC" id="2.1.1.80" evidence="2"/>
<dbReference type="PROSITE" id="PS50123">
    <property type="entry name" value="CHER"/>
    <property type="match status" value="1"/>
</dbReference>
<sequence>MRHAAEAASHVTRLRELVYKTTGIKMPPSKWSMVESRLRRRSAALGMDSVEDYLRFVFDDGGLDREMPHIIERITTNKTDFFREPEHFRILAERVIPEFRLSGRRGLKLWSAAASVGAEAWSAAMVLAEAGREKPIDFAILGTDISRACSRRAAALCTLPPNSTRCHTR</sequence>
<dbReference type="Pfam" id="PF03705">
    <property type="entry name" value="CheR_N"/>
    <property type="match status" value="1"/>
</dbReference>
<dbReference type="SUPFAM" id="SSF53335">
    <property type="entry name" value="S-adenosyl-L-methionine-dependent methyltransferases"/>
    <property type="match status" value="1"/>
</dbReference>
<name>A0A1I5M5N6_9RHOB</name>
<evidence type="ECO:0000256" key="2">
    <source>
        <dbReference type="ARBA" id="ARBA00012534"/>
    </source>
</evidence>
<keyword evidence="8" id="KW-1185">Reference proteome</keyword>
<evidence type="ECO:0000256" key="4">
    <source>
        <dbReference type="ARBA" id="ARBA00022679"/>
    </source>
</evidence>
<dbReference type="InterPro" id="IPR000780">
    <property type="entry name" value="CheR_MeTrfase"/>
</dbReference>
<dbReference type="SUPFAM" id="SSF47757">
    <property type="entry name" value="Chemotaxis receptor methyltransferase CheR, N-terminal domain"/>
    <property type="match status" value="1"/>
</dbReference>
<dbReference type="GO" id="GO:0008983">
    <property type="term" value="F:protein-glutamate O-methyltransferase activity"/>
    <property type="evidence" value="ECO:0007669"/>
    <property type="project" value="UniProtKB-EC"/>
</dbReference>
<dbReference type="SMART" id="SM00138">
    <property type="entry name" value="MeTrc"/>
    <property type="match status" value="1"/>
</dbReference>
<organism evidence="7 8">
    <name type="scientific">Tranquillimonas alkanivorans</name>
    <dbReference type="NCBI Taxonomy" id="441119"/>
    <lineage>
        <taxon>Bacteria</taxon>
        <taxon>Pseudomonadati</taxon>
        <taxon>Pseudomonadota</taxon>
        <taxon>Alphaproteobacteria</taxon>
        <taxon>Rhodobacterales</taxon>
        <taxon>Roseobacteraceae</taxon>
        <taxon>Tranquillimonas</taxon>
    </lineage>
</organism>
<dbReference type="InterPro" id="IPR022642">
    <property type="entry name" value="CheR_C"/>
</dbReference>
<dbReference type="PANTHER" id="PTHR24422:SF26">
    <property type="entry name" value="CHEMOTAXIS PROTEIN METHYLTRANSFERASE"/>
    <property type="match status" value="1"/>
</dbReference>
<keyword evidence="5" id="KW-0949">S-adenosyl-L-methionine</keyword>
<dbReference type="InterPro" id="IPR036804">
    <property type="entry name" value="CheR_N_sf"/>
</dbReference>
<evidence type="ECO:0000313" key="7">
    <source>
        <dbReference type="EMBL" id="SFP04341.1"/>
    </source>
</evidence>
<dbReference type="InterPro" id="IPR029063">
    <property type="entry name" value="SAM-dependent_MTases_sf"/>
</dbReference>
<evidence type="ECO:0000313" key="8">
    <source>
        <dbReference type="Proteomes" id="UP000199356"/>
    </source>
</evidence>
<proteinExistence type="predicted"/>
<dbReference type="Proteomes" id="UP000199356">
    <property type="component" value="Unassembled WGS sequence"/>
</dbReference>
<evidence type="ECO:0000256" key="1">
    <source>
        <dbReference type="ARBA" id="ARBA00001541"/>
    </source>
</evidence>
<comment type="catalytic activity">
    <reaction evidence="1">
        <text>L-glutamyl-[protein] + S-adenosyl-L-methionine = [protein]-L-glutamate 5-O-methyl ester + S-adenosyl-L-homocysteine</text>
        <dbReference type="Rhea" id="RHEA:24452"/>
        <dbReference type="Rhea" id="RHEA-COMP:10208"/>
        <dbReference type="Rhea" id="RHEA-COMP:10311"/>
        <dbReference type="ChEBI" id="CHEBI:29973"/>
        <dbReference type="ChEBI" id="CHEBI:57856"/>
        <dbReference type="ChEBI" id="CHEBI:59789"/>
        <dbReference type="ChEBI" id="CHEBI:82795"/>
        <dbReference type="EC" id="2.1.1.80"/>
    </reaction>
</comment>
<dbReference type="Pfam" id="PF01739">
    <property type="entry name" value="CheR"/>
    <property type="match status" value="1"/>
</dbReference>
<dbReference type="InterPro" id="IPR050903">
    <property type="entry name" value="Bact_Chemotaxis_MeTrfase"/>
</dbReference>
<feature type="domain" description="CheR-type methyltransferase" evidence="6">
    <location>
        <begin position="1"/>
        <end position="155"/>
    </location>
</feature>
<dbReference type="InterPro" id="IPR022641">
    <property type="entry name" value="CheR_N"/>
</dbReference>
<dbReference type="EMBL" id="FOXA01000002">
    <property type="protein sequence ID" value="SFP04341.1"/>
    <property type="molecule type" value="Genomic_DNA"/>
</dbReference>
<dbReference type="AlphaFoldDB" id="A0A1I5M5N6"/>
<dbReference type="GO" id="GO:0032259">
    <property type="term" value="P:methylation"/>
    <property type="evidence" value="ECO:0007669"/>
    <property type="project" value="UniProtKB-KW"/>
</dbReference>
<accession>A0A1I5M5N6</accession>
<dbReference type="PANTHER" id="PTHR24422">
    <property type="entry name" value="CHEMOTAXIS PROTEIN METHYLTRANSFERASE"/>
    <property type="match status" value="1"/>
</dbReference>
<evidence type="ECO:0000259" key="6">
    <source>
        <dbReference type="PROSITE" id="PS50123"/>
    </source>
</evidence>
<keyword evidence="3 7" id="KW-0489">Methyltransferase</keyword>
<dbReference type="Gene3D" id="3.40.50.150">
    <property type="entry name" value="Vaccinia Virus protein VP39"/>
    <property type="match status" value="1"/>
</dbReference>
<gene>
    <name evidence="7" type="ORF">SAMN04488047_10287</name>
</gene>
<protein>
    <recommendedName>
        <fullName evidence="2">protein-glutamate O-methyltransferase</fullName>
        <ecNumber evidence="2">2.1.1.80</ecNumber>
    </recommendedName>
</protein>
<dbReference type="STRING" id="441119.SAMN04488047_10287"/>
<dbReference type="Gene3D" id="1.10.155.10">
    <property type="entry name" value="Chemotaxis receptor methyltransferase CheR, N-terminal domain"/>
    <property type="match status" value="1"/>
</dbReference>
<dbReference type="PRINTS" id="PR00996">
    <property type="entry name" value="CHERMTFRASE"/>
</dbReference>